<proteinExistence type="predicted"/>
<dbReference type="AlphaFoldDB" id="A0A9P1CXR5"/>
<organism evidence="2">
    <name type="scientific">Cladocopium goreaui</name>
    <dbReference type="NCBI Taxonomy" id="2562237"/>
    <lineage>
        <taxon>Eukaryota</taxon>
        <taxon>Sar</taxon>
        <taxon>Alveolata</taxon>
        <taxon>Dinophyceae</taxon>
        <taxon>Suessiales</taxon>
        <taxon>Symbiodiniaceae</taxon>
        <taxon>Cladocopium</taxon>
    </lineage>
</organism>
<comment type="caution">
    <text evidence="2">The sequence shown here is derived from an EMBL/GenBank/DDBJ whole genome shotgun (WGS) entry which is preliminary data.</text>
</comment>
<dbReference type="Proteomes" id="UP001152797">
    <property type="component" value="Unassembled WGS sequence"/>
</dbReference>
<evidence type="ECO:0000313" key="4">
    <source>
        <dbReference type="Proteomes" id="UP001152797"/>
    </source>
</evidence>
<feature type="compositionally biased region" description="Acidic residues" evidence="1">
    <location>
        <begin position="149"/>
        <end position="159"/>
    </location>
</feature>
<keyword evidence="4" id="KW-1185">Reference proteome</keyword>
<dbReference type="EMBL" id="CAMXCT030002804">
    <property type="protein sequence ID" value="CAL4787904.1"/>
    <property type="molecule type" value="Genomic_DNA"/>
</dbReference>
<name>A0A9P1CXR5_9DINO</name>
<dbReference type="EMBL" id="CAMXCT010002804">
    <property type="protein sequence ID" value="CAI4000592.1"/>
    <property type="molecule type" value="Genomic_DNA"/>
</dbReference>
<feature type="compositionally biased region" description="Polar residues" evidence="1">
    <location>
        <begin position="135"/>
        <end position="148"/>
    </location>
</feature>
<evidence type="ECO:0000313" key="2">
    <source>
        <dbReference type="EMBL" id="CAI4000592.1"/>
    </source>
</evidence>
<sequence>MCAWQLGGFSQLAAMLLVKSRHADPLLVGFSLTTCSLFAVDTWHLQLTVCVLGLLGTVRGVRGVRGVRARNQWMPPPAERHAVQLPTPVVPVVPVGLAATRQGAPGGRVLLGAVSPMAQVKGKHLSPIPEFMPTSPATTAGTDSNETNETNEMDADSADMETFPEPDVETLEGDVQATLKMAGKRWSVQKLSHQQATHILVACHVLSSQRRLWGRKPDATWGCFLETLRRGRKNPVTPKLWVETSRWCAAHETKETWQV</sequence>
<protein>
    <submittedName>
        <fullName evidence="2">Uncharacterized protein</fullName>
    </submittedName>
</protein>
<dbReference type="EMBL" id="CAMXCT020002804">
    <property type="protein sequence ID" value="CAL1153967.1"/>
    <property type="molecule type" value="Genomic_DNA"/>
</dbReference>
<feature type="region of interest" description="Disordered" evidence="1">
    <location>
        <begin position="126"/>
        <end position="159"/>
    </location>
</feature>
<evidence type="ECO:0000256" key="1">
    <source>
        <dbReference type="SAM" id="MobiDB-lite"/>
    </source>
</evidence>
<dbReference type="OrthoDB" id="449832at2759"/>
<reference evidence="2" key="1">
    <citation type="submission" date="2022-10" db="EMBL/GenBank/DDBJ databases">
        <authorList>
            <person name="Chen Y."/>
            <person name="Dougan E. K."/>
            <person name="Chan C."/>
            <person name="Rhodes N."/>
            <person name="Thang M."/>
        </authorList>
    </citation>
    <scope>NUCLEOTIDE SEQUENCE</scope>
</reference>
<reference evidence="3" key="2">
    <citation type="submission" date="2024-04" db="EMBL/GenBank/DDBJ databases">
        <authorList>
            <person name="Chen Y."/>
            <person name="Shah S."/>
            <person name="Dougan E. K."/>
            <person name="Thang M."/>
            <person name="Chan C."/>
        </authorList>
    </citation>
    <scope>NUCLEOTIDE SEQUENCE [LARGE SCALE GENOMIC DNA]</scope>
</reference>
<evidence type="ECO:0000313" key="3">
    <source>
        <dbReference type="EMBL" id="CAL1153967.1"/>
    </source>
</evidence>
<gene>
    <name evidence="2" type="ORF">C1SCF055_LOCUS26701</name>
</gene>
<accession>A0A9P1CXR5</accession>